<reference evidence="1" key="1">
    <citation type="submission" date="2019-08" db="EMBL/GenBank/DDBJ databases">
        <authorList>
            <person name="Kucharzyk K."/>
            <person name="Murdoch R.W."/>
            <person name="Higgins S."/>
            <person name="Loffler F."/>
        </authorList>
    </citation>
    <scope>NUCLEOTIDE SEQUENCE</scope>
</reference>
<dbReference type="EMBL" id="VSSQ01022602">
    <property type="protein sequence ID" value="MPM69018.1"/>
    <property type="molecule type" value="Genomic_DNA"/>
</dbReference>
<protein>
    <submittedName>
        <fullName evidence="1">Uncharacterized protein</fullName>
    </submittedName>
</protein>
<evidence type="ECO:0000313" key="1">
    <source>
        <dbReference type="EMBL" id="MPM69018.1"/>
    </source>
</evidence>
<sequence length="102" mass="11168">MRLCVQIGCKLEMLPVPGHFGGHHRRRRLRLRRIGRHGHAEDAFRHPEVAHAVEIAAGLADADMGQTVGHARGAKLARGAVEHIGSFPVPGGNQERFAQTEQ</sequence>
<comment type="caution">
    <text evidence="1">The sequence shown here is derived from an EMBL/GenBank/DDBJ whole genome shotgun (WGS) entry which is preliminary data.</text>
</comment>
<accession>A0A645BV99</accession>
<name>A0A645BV99_9ZZZZ</name>
<gene>
    <name evidence="1" type="ORF">SDC9_115962</name>
</gene>
<organism evidence="1">
    <name type="scientific">bioreactor metagenome</name>
    <dbReference type="NCBI Taxonomy" id="1076179"/>
    <lineage>
        <taxon>unclassified sequences</taxon>
        <taxon>metagenomes</taxon>
        <taxon>ecological metagenomes</taxon>
    </lineage>
</organism>
<dbReference type="AlphaFoldDB" id="A0A645BV99"/>
<proteinExistence type="predicted"/>